<reference evidence="2 3" key="1">
    <citation type="submission" date="2018-05" db="EMBL/GenBank/DDBJ databases">
        <title>Genome sequencing and assembly of the regulated plant pathogen Lachnellula willkommii and related sister species for the development of diagnostic species identification markers.</title>
        <authorList>
            <person name="Giroux E."/>
            <person name="Bilodeau G."/>
        </authorList>
    </citation>
    <scope>NUCLEOTIDE SEQUENCE [LARGE SCALE GENOMIC DNA]</scope>
    <source>
        <strain evidence="2 3">CBS 268.59</strain>
    </source>
</reference>
<dbReference type="Proteomes" id="UP000469558">
    <property type="component" value="Unassembled WGS sequence"/>
</dbReference>
<gene>
    <name evidence="2" type="ORF">LSUE1_G007811</name>
</gene>
<protein>
    <recommendedName>
        <fullName evidence="1">DUF7730 domain-containing protein</fullName>
    </recommendedName>
</protein>
<dbReference type="Pfam" id="PF24864">
    <property type="entry name" value="DUF7730"/>
    <property type="match status" value="1"/>
</dbReference>
<dbReference type="InterPro" id="IPR038883">
    <property type="entry name" value="AN11006-like"/>
</dbReference>
<evidence type="ECO:0000259" key="1">
    <source>
        <dbReference type="Pfam" id="PF24864"/>
    </source>
</evidence>
<accession>A0A8T9BVJ9</accession>
<dbReference type="PANTHER" id="PTHR42085">
    <property type="entry name" value="F-BOX DOMAIN-CONTAINING PROTEIN"/>
    <property type="match status" value="1"/>
</dbReference>
<comment type="caution">
    <text evidence="2">The sequence shown here is derived from an EMBL/GenBank/DDBJ whole genome shotgun (WGS) entry which is preliminary data.</text>
</comment>
<evidence type="ECO:0000313" key="3">
    <source>
        <dbReference type="Proteomes" id="UP000469558"/>
    </source>
</evidence>
<dbReference type="OrthoDB" id="5420711at2759"/>
<dbReference type="PANTHER" id="PTHR42085:SF2">
    <property type="entry name" value="F-BOX DOMAIN-CONTAINING PROTEIN"/>
    <property type="match status" value="1"/>
</dbReference>
<dbReference type="EMBL" id="QGMK01001711">
    <property type="protein sequence ID" value="TVY65540.1"/>
    <property type="molecule type" value="Genomic_DNA"/>
</dbReference>
<sequence length="257" mass="29592">MMENQSPFMLMPSEIRLAVYHLLLNDKNHKTFEIRNEDPEVYQRHDAPTRTSYRVLGRDLVRQSRPTTYHLITETDLHTSIMGVNRKIYEETSHLLYGGHTFSFGRDIEAIVPFFSDLAQQTKPLIHKISLVKQGSVYSRDFDRCEWSNMCEVLKNDMQIGSLKLVVEGGRPSLGWDGLPEYSVTDFKTLASVRYEALEWVWELLSVKGIQRLEVSSEIHHCPPSHSTAMEFFAAFSASIEKGFADFLQSEMVLARI</sequence>
<dbReference type="InterPro" id="IPR056632">
    <property type="entry name" value="DUF7730"/>
</dbReference>
<evidence type="ECO:0000313" key="2">
    <source>
        <dbReference type="EMBL" id="TVY65540.1"/>
    </source>
</evidence>
<organism evidence="2 3">
    <name type="scientific">Lachnellula suecica</name>
    <dbReference type="NCBI Taxonomy" id="602035"/>
    <lineage>
        <taxon>Eukaryota</taxon>
        <taxon>Fungi</taxon>
        <taxon>Dikarya</taxon>
        <taxon>Ascomycota</taxon>
        <taxon>Pezizomycotina</taxon>
        <taxon>Leotiomycetes</taxon>
        <taxon>Helotiales</taxon>
        <taxon>Lachnaceae</taxon>
        <taxon>Lachnellula</taxon>
    </lineage>
</organism>
<feature type="domain" description="DUF7730" evidence="1">
    <location>
        <begin position="3"/>
        <end position="131"/>
    </location>
</feature>
<dbReference type="AlphaFoldDB" id="A0A8T9BVJ9"/>
<proteinExistence type="predicted"/>
<keyword evidence="3" id="KW-1185">Reference proteome</keyword>
<name>A0A8T9BVJ9_9HELO</name>